<dbReference type="InterPro" id="IPR031353">
    <property type="entry name" value="NACHT_sigma"/>
</dbReference>
<feature type="domain" description="NACHT-NTPase sigma" evidence="1">
    <location>
        <begin position="178"/>
        <end position="211"/>
    </location>
</feature>
<organism evidence="3 4">
    <name type="scientific">Scytalidium lignicola</name>
    <name type="common">Hyphomycete</name>
    <dbReference type="NCBI Taxonomy" id="5539"/>
    <lineage>
        <taxon>Eukaryota</taxon>
        <taxon>Fungi</taxon>
        <taxon>Dikarya</taxon>
        <taxon>Ascomycota</taxon>
        <taxon>Pezizomycotina</taxon>
        <taxon>Leotiomycetes</taxon>
        <taxon>Leotiomycetes incertae sedis</taxon>
        <taxon>Scytalidium</taxon>
    </lineage>
</organism>
<reference evidence="3 4" key="1">
    <citation type="submission" date="2018-05" db="EMBL/GenBank/DDBJ databases">
        <title>Draft genome sequence of Scytalidium lignicola DSM 105466, a ubiquitous saprotrophic fungus.</title>
        <authorList>
            <person name="Buettner E."/>
            <person name="Gebauer A.M."/>
            <person name="Hofrichter M."/>
            <person name="Liers C."/>
            <person name="Kellner H."/>
        </authorList>
    </citation>
    <scope>NUCLEOTIDE SEQUENCE [LARGE SCALE GENOMIC DNA]</scope>
    <source>
        <strain evidence="3 4">DSM 105466</strain>
    </source>
</reference>
<dbReference type="InterPro" id="IPR031352">
    <property type="entry name" value="SesA"/>
</dbReference>
<feature type="non-terminal residue" evidence="3">
    <location>
        <position position="1"/>
    </location>
</feature>
<protein>
    <recommendedName>
        <fullName evidence="5">NACHT-NTPase and P-loop NTPases N-terminal domain-containing protein</fullName>
    </recommendedName>
</protein>
<dbReference type="Pfam" id="PF17107">
    <property type="entry name" value="SesA"/>
    <property type="match status" value="1"/>
</dbReference>
<accession>A0A3E2H848</accession>
<dbReference type="Pfam" id="PF17106">
    <property type="entry name" value="NACHT_sigma"/>
    <property type="match status" value="1"/>
</dbReference>
<evidence type="ECO:0008006" key="5">
    <source>
        <dbReference type="Google" id="ProtNLM"/>
    </source>
</evidence>
<gene>
    <name evidence="3" type="ORF">B7463_g6988</name>
</gene>
<comment type="caution">
    <text evidence="3">The sequence shown here is derived from an EMBL/GenBank/DDBJ whole genome shotgun (WGS) entry which is preliminary data.</text>
</comment>
<name>A0A3E2H848_SCYLI</name>
<evidence type="ECO:0000259" key="1">
    <source>
        <dbReference type="Pfam" id="PF17106"/>
    </source>
</evidence>
<evidence type="ECO:0000313" key="4">
    <source>
        <dbReference type="Proteomes" id="UP000258309"/>
    </source>
</evidence>
<feature type="domain" description="NACHT-NTPase and P-loop NTPases N-terminal" evidence="2">
    <location>
        <begin position="38"/>
        <end position="137"/>
    </location>
</feature>
<dbReference type="AlphaFoldDB" id="A0A3E2H848"/>
<dbReference type="Proteomes" id="UP000258309">
    <property type="component" value="Unassembled WGS sequence"/>
</dbReference>
<keyword evidence="4" id="KW-1185">Reference proteome</keyword>
<evidence type="ECO:0000259" key="2">
    <source>
        <dbReference type="Pfam" id="PF17107"/>
    </source>
</evidence>
<dbReference type="OrthoDB" id="674604at2759"/>
<feature type="non-terminal residue" evidence="3">
    <location>
        <position position="226"/>
    </location>
</feature>
<dbReference type="EMBL" id="NCSJ02000131">
    <property type="protein sequence ID" value="RFU29352.1"/>
    <property type="molecule type" value="Genomic_DNA"/>
</dbReference>
<evidence type="ECO:0000313" key="3">
    <source>
        <dbReference type="EMBL" id="RFU29352.1"/>
    </source>
</evidence>
<sequence>MAGSIKMQRSEVAEISSLMDQALIGIQSARKIPGNIDDAAADLNQAFPAFQKVANTLPLIQETLENFRENILKFNPDKKTCQDIKPDLEIFKNKAIRLKEIFHEVIPEAETSRMRRYRKAAKGDLVEDLMKQMIKHILYILKLPAIKLASQEYLRNLDKAFKDLSKIPRSLPDDDSPFSFHNYGAGSQNIHTGSGTQNNNNGSGCQFIGSKQDFQFGSTPPFQLAK</sequence>
<proteinExistence type="predicted"/>